<dbReference type="Pfam" id="PF12833">
    <property type="entry name" value="HTH_18"/>
    <property type="match status" value="1"/>
</dbReference>
<dbReference type="GO" id="GO:0043565">
    <property type="term" value="F:sequence-specific DNA binding"/>
    <property type="evidence" value="ECO:0007669"/>
    <property type="project" value="InterPro"/>
</dbReference>
<dbReference type="PANTHER" id="PTHR47893:SF1">
    <property type="entry name" value="REGULATORY PROTEIN PCHR"/>
    <property type="match status" value="1"/>
</dbReference>
<dbReference type="InterPro" id="IPR053142">
    <property type="entry name" value="PchR_regulatory_protein"/>
</dbReference>
<dbReference type="SUPFAM" id="SSF46689">
    <property type="entry name" value="Homeodomain-like"/>
    <property type="match status" value="2"/>
</dbReference>
<gene>
    <name evidence="5" type="ORF">QLS71_012445</name>
</gene>
<evidence type="ECO:0000256" key="1">
    <source>
        <dbReference type="ARBA" id="ARBA00023015"/>
    </source>
</evidence>
<dbReference type="GO" id="GO:0003700">
    <property type="term" value="F:DNA-binding transcription factor activity"/>
    <property type="evidence" value="ECO:0007669"/>
    <property type="project" value="InterPro"/>
</dbReference>
<keyword evidence="3" id="KW-0804">Transcription</keyword>
<feature type="domain" description="HTH araC/xylS-type" evidence="4">
    <location>
        <begin position="230"/>
        <end position="328"/>
    </location>
</feature>
<dbReference type="Gene3D" id="1.10.10.60">
    <property type="entry name" value="Homeodomain-like"/>
    <property type="match status" value="1"/>
</dbReference>
<dbReference type="AlphaFoldDB" id="A0AAU7EDN2"/>
<keyword evidence="2" id="KW-0238">DNA-binding</keyword>
<keyword evidence="1" id="KW-0805">Transcription regulation</keyword>
<evidence type="ECO:0000259" key="4">
    <source>
        <dbReference type="PROSITE" id="PS01124"/>
    </source>
</evidence>
<keyword evidence="6" id="KW-1185">Reference proteome</keyword>
<evidence type="ECO:0000313" key="5">
    <source>
        <dbReference type="EMBL" id="XBL13132.1"/>
    </source>
</evidence>
<evidence type="ECO:0000256" key="3">
    <source>
        <dbReference type="ARBA" id="ARBA00023163"/>
    </source>
</evidence>
<dbReference type="InterPro" id="IPR009057">
    <property type="entry name" value="Homeodomain-like_sf"/>
</dbReference>
<proteinExistence type="predicted"/>
<reference evidence="5" key="1">
    <citation type="submission" date="2024-04" db="EMBL/GenBank/DDBJ databases">
        <title>Mariniflexile litorale, isolated from the shallow sediments of the Sea of Japan.</title>
        <authorList>
            <person name="Romanenko L."/>
            <person name="Isaeva M."/>
        </authorList>
    </citation>
    <scope>NUCLEOTIDE SEQUENCE [LARGE SCALE GENOMIC DNA]</scope>
    <source>
        <strain evidence="5">KMM 9835</strain>
    </source>
</reference>
<dbReference type="PANTHER" id="PTHR47893">
    <property type="entry name" value="REGULATORY PROTEIN PCHR"/>
    <property type="match status" value="1"/>
</dbReference>
<dbReference type="PRINTS" id="PR00032">
    <property type="entry name" value="HTHARAC"/>
</dbReference>
<name>A0AAU7EDN2_9FLAO</name>
<dbReference type="InterPro" id="IPR018062">
    <property type="entry name" value="HTH_AraC-typ_CS"/>
</dbReference>
<organism evidence="5 6">
    <name type="scientific">Mariniflexile litorale</name>
    <dbReference type="NCBI Taxonomy" id="3045158"/>
    <lineage>
        <taxon>Bacteria</taxon>
        <taxon>Pseudomonadati</taxon>
        <taxon>Bacteroidota</taxon>
        <taxon>Flavobacteriia</taxon>
        <taxon>Flavobacteriales</taxon>
        <taxon>Flavobacteriaceae</taxon>
        <taxon>Mariniflexile</taxon>
    </lineage>
</organism>
<dbReference type="PROSITE" id="PS00041">
    <property type="entry name" value="HTH_ARAC_FAMILY_1"/>
    <property type="match status" value="1"/>
</dbReference>
<dbReference type="Proteomes" id="UP001224325">
    <property type="component" value="Chromosome"/>
</dbReference>
<dbReference type="InterPro" id="IPR020449">
    <property type="entry name" value="Tscrpt_reg_AraC-type_HTH"/>
</dbReference>
<sequence length="329" mass="38567">MKKKRREKENFKKVYLTDKKISLKSYLSEEVKRKEHCGLLKIEYLVRPEYGKGHITEFHFDGVVISISNFIFHQNFIFYKTLDVNALSLSFLVRGEMLLQVDETFKERSYEENESFMAYIERFKGALKVYAKKHFKEIKITVFNTFLKKHGFIEGVKFKKVTDQDLILPITNTMFVALEALEIDYGAGLLQRLFLEAKVLEIIALQLASYETMNLDRAGFTNQKPIKKLFLLKQLLKENLDKNYSIKELAEETGLSENILKSEFKRIFNCTINQYFLNQKMKKATHLLQNTDSPIYEIAESVGYKNATHFSAAFKRFYNETPKVCRGKL</sequence>
<dbReference type="PROSITE" id="PS01124">
    <property type="entry name" value="HTH_ARAC_FAMILY_2"/>
    <property type="match status" value="1"/>
</dbReference>
<protein>
    <submittedName>
        <fullName evidence="5">AraC family transcriptional regulator</fullName>
    </submittedName>
</protein>
<dbReference type="InterPro" id="IPR018060">
    <property type="entry name" value="HTH_AraC"/>
</dbReference>
<dbReference type="KEGG" id="mlil:QLS71_012445"/>
<evidence type="ECO:0000313" key="6">
    <source>
        <dbReference type="Proteomes" id="UP001224325"/>
    </source>
</evidence>
<dbReference type="EMBL" id="CP155618">
    <property type="protein sequence ID" value="XBL13132.1"/>
    <property type="molecule type" value="Genomic_DNA"/>
</dbReference>
<dbReference type="RefSeq" id="WP_308990868.1">
    <property type="nucleotide sequence ID" value="NZ_CP155618.1"/>
</dbReference>
<evidence type="ECO:0000256" key="2">
    <source>
        <dbReference type="ARBA" id="ARBA00023125"/>
    </source>
</evidence>
<dbReference type="SMART" id="SM00342">
    <property type="entry name" value="HTH_ARAC"/>
    <property type="match status" value="1"/>
</dbReference>
<accession>A0AAU7EDN2</accession>